<evidence type="ECO:0000313" key="2">
    <source>
        <dbReference type="Proteomes" id="UP000201670"/>
    </source>
</evidence>
<gene>
    <name evidence="1" type="ORF">PRAG_00148</name>
</gene>
<dbReference type="Proteomes" id="UP000201670">
    <property type="component" value="Segment"/>
</dbReference>
<sequence>MNSELEPYLAHIFINFSKRSVKLMDDEGYEQTVAFKFDEEGSEGFAETINRISNDPFIDSDMVTYCFATA</sequence>
<protein>
    <submittedName>
        <fullName evidence="1">Uncharacterized protein</fullName>
    </submittedName>
</protein>
<dbReference type="Pfam" id="PF23966">
    <property type="entry name" value="DUF7294"/>
    <property type="match status" value="1"/>
</dbReference>
<reference evidence="1 2" key="1">
    <citation type="submission" date="2010-10" db="EMBL/GenBank/DDBJ databases">
        <title>The Genome Sequence of Prochlorococcus phage P-SSM3.</title>
        <authorList>
            <consortium name="The Broad Institute Genome Sequencing Platform"/>
            <person name="Henn M.R."/>
            <person name="Sullivan M.S."/>
            <person name="Osburne M.S."/>
            <person name="Levin J."/>
            <person name="Malboeuf C."/>
            <person name="Casali M."/>
            <person name="Russ C."/>
            <person name="Lennon N."/>
            <person name="Chapman S.B."/>
            <person name="Erlich R."/>
            <person name="Young S.K."/>
            <person name="Yandava C."/>
            <person name="Zeng Q."/>
            <person name="Alvarado L."/>
            <person name="Anderson S."/>
            <person name="Berlin A."/>
            <person name="Chen Z."/>
            <person name="Freedman E."/>
            <person name="Gellesch M."/>
            <person name="Goldberg J."/>
            <person name="Green L."/>
            <person name="Griggs A."/>
            <person name="Gujja S."/>
            <person name="Heilman E.R."/>
            <person name="Heiman D."/>
            <person name="Hollinger A."/>
            <person name="Howarth C."/>
            <person name="Larson L."/>
            <person name="Mehta T."/>
            <person name="Pearson M."/>
            <person name="Roberts A."/>
            <person name="Ryan E."/>
            <person name="Saif S."/>
            <person name="Shea T."/>
            <person name="Shenoy N."/>
            <person name="Sisk P."/>
            <person name="Stolte C."/>
            <person name="Sykes S."/>
            <person name="White J."/>
            <person name="Yu Q."/>
            <person name="Coleman M.L."/>
            <person name="Huang K.H."/>
            <person name="Weigele P.R."/>
            <person name="DeFrancesco A.S."/>
            <person name="Kern S.E."/>
            <person name="Thompson L.R."/>
            <person name="Fu R."/>
            <person name="Hombeck B."/>
            <person name="Chisholm S.W."/>
            <person name="Haas B."/>
            <person name="Nusbaum C."/>
            <person name="Birren B."/>
        </authorList>
    </citation>
    <scope>NUCLEOTIDE SEQUENCE [LARGE SCALE GENOMIC DNA]</scope>
    <source>
        <strain evidence="1 2">P-SSM3</strain>
    </source>
</reference>
<accession>R9S7P1</accession>
<dbReference type="KEGG" id="vg:15956829"/>
<dbReference type="InterPro" id="IPR055718">
    <property type="entry name" value="DUF7294"/>
</dbReference>
<name>R9S7P1_9CAUD</name>
<dbReference type="GeneID" id="15956829"/>
<keyword evidence="2" id="KW-1185">Reference proteome</keyword>
<dbReference type="EMBL" id="HQ337021">
    <property type="protein sequence ID" value="AGN12086.1"/>
    <property type="molecule type" value="Genomic_DNA"/>
</dbReference>
<dbReference type="RefSeq" id="YP_008130075.1">
    <property type="nucleotide sequence ID" value="NC_021559.1"/>
</dbReference>
<organism evidence="1 2">
    <name type="scientific">Prochlorococcus phage P-SSM3</name>
    <dbReference type="NCBI Taxonomy" id="536453"/>
    <lineage>
        <taxon>Viruses</taxon>
        <taxon>Duplodnaviria</taxon>
        <taxon>Heunggongvirae</taxon>
        <taxon>Uroviricota</taxon>
        <taxon>Caudoviricetes</taxon>
        <taxon>Pantevenvirales</taxon>
        <taxon>Kyanoviridae</taxon>
        <taxon>Ronodorvirus</taxon>
        <taxon>Ronodorvirus pssm3</taxon>
    </lineage>
</organism>
<evidence type="ECO:0000313" key="1">
    <source>
        <dbReference type="EMBL" id="AGN12086.1"/>
    </source>
</evidence>
<proteinExistence type="predicted"/>